<accession>A0A099KKP3</accession>
<dbReference type="RefSeq" id="WP_033083306.1">
    <property type="nucleotide sequence ID" value="NZ_JQEC01000044.1"/>
</dbReference>
<evidence type="ECO:0000313" key="1">
    <source>
        <dbReference type="EMBL" id="KGJ91001.1"/>
    </source>
</evidence>
<protein>
    <submittedName>
        <fullName evidence="1">Uncharacterized protein</fullName>
    </submittedName>
</protein>
<dbReference type="AlphaFoldDB" id="A0A099KKP3"/>
<dbReference type="Proteomes" id="UP000029868">
    <property type="component" value="Unassembled WGS sequence"/>
</dbReference>
<comment type="caution">
    <text evidence="1">The sequence shown here is derived from an EMBL/GenBank/DDBJ whole genome shotgun (WGS) entry which is preliminary data.</text>
</comment>
<gene>
    <name evidence="1" type="ORF">GAB14E_0665</name>
</gene>
<name>A0A099KKP3_COLPS</name>
<dbReference type="PATRIC" id="fig|28229.3.peg.3329"/>
<sequence>MNNEHTNKRILARGCDPVASQQAAQALPPLMGNPEYVATSDDVEFIDKLKNETWSVIFFAPGACRFNAENHPIPGNNKQTRGWSLEQYKALVRQTQGANIQIVETLSEQETVTHLKAALAAAQ</sequence>
<evidence type="ECO:0000313" key="2">
    <source>
        <dbReference type="Proteomes" id="UP000029868"/>
    </source>
</evidence>
<organism evidence="1 2">
    <name type="scientific">Colwellia psychrerythraea</name>
    <name type="common">Vibrio psychroerythus</name>
    <dbReference type="NCBI Taxonomy" id="28229"/>
    <lineage>
        <taxon>Bacteria</taxon>
        <taxon>Pseudomonadati</taxon>
        <taxon>Pseudomonadota</taxon>
        <taxon>Gammaproteobacteria</taxon>
        <taxon>Alteromonadales</taxon>
        <taxon>Colwelliaceae</taxon>
        <taxon>Colwellia</taxon>
    </lineage>
</organism>
<dbReference type="OrthoDB" id="9851395at2"/>
<dbReference type="EMBL" id="JQEC01000044">
    <property type="protein sequence ID" value="KGJ91001.1"/>
    <property type="molecule type" value="Genomic_DNA"/>
</dbReference>
<proteinExistence type="predicted"/>
<reference evidence="1 2" key="1">
    <citation type="submission" date="2014-08" db="EMBL/GenBank/DDBJ databases">
        <title>Genomic and Phenotypic Diversity of Colwellia psychrerythraea strains from Disparate Marine Basins.</title>
        <authorList>
            <person name="Techtmann S.M."/>
            <person name="Stelling S.C."/>
            <person name="Utturkar S.M."/>
            <person name="Alshibli N."/>
            <person name="Harris A."/>
            <person name="Brown S.D."/>
            <person name="Hazen T.C."/>
        </authorList>
    </citation>
    <scope>NUCLEOTIDE SEQUENCE [LARGE SCALE GENOMIC DNA]</scope>
    <source>
        <strain evidence="1 2">GAB14E</strain>
    </source>
</reference>